<dbReference type="GO" id="GO:0004523">
    <property type="term" value="F:RNA-DNA hybrid ribonuclease activity"/>
    <property type="evidence" value="ECO:0007669"/>
    <property type="project" value="InterPro"/>
</dbReference>
<dbReference type="InterPro" id="IPR002156">
    <property type="entry name" value="RNaseH_domain"/>
</dbReference>
<sequence>MVTSTQRIHACYSHLVAEAMAMLHGIIFEIETRLITIIVEFDALGVVKLVNVGGSFFADIGLVVNDIVTHFKGIKCGLMVFMSKKANYVAYTLSKMTLGVNEDCFWLKEYPPCVDRGSIFIMESKELAKLCENLSLADEDSEIHQMFGGIENEGVKDVHHCLVGKVLSSRRVNREAFKTVIEQIWSPFGNVDIEVVGENTFMFYFANPEDRNRIWRRGPWHFDRHLIALEKPEGTGNISQLSFSKAEFWVQIHDIPIMCMNRCMAKWLAA</sequence>
<dbReference type="InterPro" id="IPR040256">
    <property type="entry name" value="At4g02000-like"/>
</dbReference>
<dbReference type="GO" id="GO:0003676">
    <property type="term" value="F:nucleic acid binding"/>
    <property type="evidence" value="ECO:0007669"/>
    <property type="project" value="InterPro"/>
</dbReference>
<evidence type="ECO:0000313" key="3">
    <source>
        <dbReference type="EMBL" id="TXG58077.1"/>
    </source>
</evidence>
<dbReference type="OrthoDB" id="999237at2759"/>
<evidence type="ECO:0000259" key="1">
    <source>
        <dbReference type="Pfam" id="PF13456"/>
    </source>
</evidence>
<gene>
    <name evidence="3" type="ORF">EZV62_015906</name>
</gene>
<dbReference type="PANTHER" id="PTHR31286:SF167">
    <property type="entry name" value="OS09G0268800 PROTEIN"/>
    <property type="match status" value="1"/>
</dbReference>
<comment type="caution">
    <text evidence="3">The sequence shown here is derived from an EMBL/GenBank/DDBJ whole genome shotgun (WGS) entry which is preliminary data.</text>
</comment>
<evidence type="ECO:0008006" key="5">
    <source>
        <dbReference type="Google" id="ProtNLM"/>
    </source>
</evidence>
<dbReference type="Pfam" id="PF14111">
    <property type="entry name" value="DUF4283"/>
    <property type="match status" value="1"/>
</dbReference>
<dbReference type="InterPro" id="IPR025558">
    <property type="entry name" value="DUF4283"/>
</dbReference>
<reference evidence="4" key="1">
    <citation type="journal article" date="2019" name="Gigascience">
        <title>De novo genome assembly of the endangered Acer yangbiense, a plant species with extremely small populations endemic to Yunnan Province, China.</title>
        <authorList>
            <person name="Yang J."/>
            <person name="Wariss H.M."/>
            <person name="Tao L."/>
            <person name="Zhang R."/>
            <person name="Yun Q."/>
            <person name="Hollingsworth P."/>
            <person name="Dao Z."/>
            <person name="Luo G."/>
            <person name="Guo H."/>
            <person name="Ma Y."/>
            <person name="Sun W."/>
        </authorList>
    </citation>
    <scope>NUCLEOTIDE SEQUENCE [LARGE SCALE GENOMIC DNA]</scope>
    <source>
        <strain evidence="4">cv. Malutang</strain>
    </source>
</reference>
<dbReference type="Proteomes" id="UP000323000">
    <property type="component" value="Chromosome 7"/>
</dbReference>
<keyword evidence="4" id="KW-1185">Reference proteome</keyword>
<evidence type="ECO:0000313" key="4">
    <source>
        <dbReference type="Proteomes" id="UP000323000"/>
    </source>
</evidence>
<dbReference type="AlphaFoldDB" id="A0A5C7HM31"/>
<evidence type="ECO:0000259" key="2">
    <source>
        <dbReference type="Pfam" id="PF14111"/>
    </source>
</evidence>
<dbReference type="PANTHER" id="PTHR31286">
    <property type="entry name" value="GLYCINE-RICH CELL WALL STRUCTURAL PROTEIN 1.8-LIKE"/>
    <property type="match status" value="1"/>
</dbReference>
<feature type="domain" description="RNase H type-1" evidence="1">
    <location>
        <begin position="4"/>
        <end position="96"/>
    </location>
</feature>
<protein>
    <recommendedName>
        <fullName evidence="5">DUF4283 domain-containing protein</fullName>
    </recommendedName>
</protein>
<proteinExistence type="predicted"/>
<accession>A0A5C7HM31</accession>
<organism evidence="3 4">
    <name type="scientific">Acer yangbiense</name>
    <dbReference type="NCBI Taxonomy" id="1000413"/>
    <lineage>
        <taxon>Eukaryota</taxon>
        <taxon>Viridiplantae</taxon>
        <taxon>Streptophyta</taxon>
        <taxon>Embryophyta</taxon>
        <taxon>Tracheophyta</taxon>
        <taxon>Spermatophyta</taxon>
        <taxon>Magnoliopsida</taxon>
        <taxon>eudicotyledons</taxon>
        <taxon>Gunneridae</taxon>
        <taxon>Pentapetalae</taxon>
        <taxon>rosids</taxon>
        <taxon>malvids</taxon>
        <taxon>Sapindales</taxon>
        <taxon>Sapindaceae</taxon>
        <taxon>Hippocastanoideae</taxon>
        <taxon>Acereae</taxon>
        <taxon>Acer</taxon>
    </lineage>
</organism>
<name>A0A5C7HM31_9ROSI</name>
<dbReference type="Pfam" id="PF13456">
    <property type="entry name" value="RVT_3"/>
    <property type="match status" value="1"/>
</dbReference>
<feature type="domain" description="DUF4283" evidence="2">
    <location>
        <begin position="158"/>
        <end position="231"/>
    </location>
</feature>
<dbReference type="EMBL" id="VAHF01000007">
    <property type="protein sequence ID" value="TXG58077.1"/>
    <property type="molecule type" value="Genomic_DNA"/>
</dbReference>